<dbReference type="RefSeq" id="WP_257594967.1">
    <property type="nucleotide sequence ID" value="NZ_JANKHH010000003.1"/>
</dbReference>
<comment type="caution">
    <text evidence="1">The sequence shown here is derived from an EMBL/GenBank/DDBJ whole genome shotgun (WGS) entry which is preliminary data.</text>
</comment>
<sequence length="269" mass="30458">MSKHKIERVAAAVTTHLFILCPNNSGSTYLSRAIAQSRHVWSLEREGQHVLGFAGPQTLNSPWPLVWAADAQRLAHFRDSPDYDWDRTRKAWYFHATAARTEAPVLHTKAPPFLLIADQLRDAFANTRFIIMVRNPYATLEGILRRWQRTDASARTLNLAEAGARHIVACFEQQMRNIDHFGDCSIAFTYEDLCADPRGKAAAIRRLVPELDDLDLTQRLAIKGTYDEPLRNMNEEQIARLDPAEIERANTVFAHSKAALTSFGYALMV</sequence>
<dbReference type="Gene3D" id="3.40.50.300">
    <property type="entry name" value="P-loop containing nucleotide triphosphate hydrolases"/>
    <property type="match status" value="1"/>
</dbReference>
<dbReference type="InterPro" id="IPR027417">
    <property type="entry name" value="P-loop_NTPase"/>
</dbReference>
<dbReference type="Proteomes" id="UP001206067">
    <property type="component" value="Unassembled WGS sequence"/>
</dbReference>
<dbReference type="EMBL" id="JANKHH010000003">
    <property type="protein sequence ID" value="MCR2833200.1"/>
    <property type="molecule type" value="Genomic_DNA"/>
</dbReference>
<keyword evidence="2" id="KW-1185">Reference proteome</keyword>
<evidence type="ECO:0000313" key="2">
    <source>
        <dbReference type="Proteomes" id="UP001206067"/>
    </source>
</evidence>
<accession>A0ABT1XNG7</accession>
<name>A0ABT1XNG7_9SPHN</name>
<protein>
    <submittedName>
        <fullName evidence="1">Sulfotransferase</fullName>
    </submittedName>
</protein>
<evidence type="ECO:0000313" key="1">
    <source>
        <dbReference type="EMBL" id="MCR2833200.1"/>
    </source>
</evidence>
<gene>
    <name evidence="1" type="ORF">NSO95_04530</name>
</gene>
<organism evidence="1 2">
    <name type="scientific">Parerythrobacter lacustris</name>
    <dbReference type="NCBI Taxonomy" id="2969984"/>
    <lineage>
        <taxon>Bacteria</taxon>
        <taxon>Pseudomonadati</taxon>
        <taxon>Pseudomonadota</taxon>
        <taxon>Alphaproteobacteria</taxon>
        <taxon>Sphingomonadales</taxon>
        <taxon>Erythrobacteraceae</taxon>
        <taxon>Parerythrobacter</taxon>
    </lineage>
</organism>
<dbReference type="SUPFAM" id="SSF52540">
    <property type="entry name" value="P-loop containing nucleoside triphosphate hydrolases"/>
    <property type="match status" value="1"/>
</dbReference>
<proteinExistence type="predicted"/>
<dbReference type="Pfam" id="PF13469">
    <property type="entry name" value="Sulfotransfer_3"/>
    <property type="match status" value="1"/>
</dbReference>
<reference evidence="1 2" key="1">
    <citation type="submission" date="2022-08" db="EMBL/GenBank/DDBJ databases">
        <title>Polyphasic taxonomy analysis of Qipengyuania sp.RS5-5.</title>
        <authorList>
            <person name="Xamxidin M."/>
            <person name="Wu M."/>
        </authorList>
    </citation>
    <scope>NUCLEOTIDE SEQUENCE [LARGE SCALE GENOMIC DNA]</scope>
    <source>
        <strain evidence="1 2">RS5-5</strain>
    </source>
</reference>